<name>A0ACB9FJA4_ARCLA</name>
<accession>A0ACB9FJA4</accession>
<evidence type="ECO:0000313" key="1">
    <source>
        <dbReference type="EMBL" id="KAI3770868.1"/>
    </source>
</evidence>
<dbReference type="EMBL" id="CM042047">
    <property type="protein sequence ID" value="KAI3770868.1"/>
    <property type="molecule type" value="Genomic_DNA"/>
</dbReference>
<organism evidence="1 2">
    <name type="scientific">Arctium lappa</name>
    <name type="common">Greater burdock</name>
    <name type="synonym">Lappa major</name>
    <dbReference type="NCBI Taxonomy" id="4217"/>
    <lineage>
        <taxon>Eukaryota</taxon>
        <taxon>Viridiplantae</taxon>
        <taxon>Streptophyta</taxon>
        <taxon>Embryophyta</taxon>
        <taxon>Tracheophyta</taxon>
        <taxon>Spermatophyta</taxon>
        <taxon>Magnoliopsida</taxon>
        <taxon>eudicotyledons</taxon>
        <taxon>Gunneridae</taxon>
        <taxon>Pentapetalae</taxon>
        <taxon>asterids</taxon>
        <taxon>campanulids</taxon>
        <taxon>Asterales</taxon>
        <taxon>Asteraceae</taxon>
        <taxon>Carduoideae</taxon>
        <taxon>Cardueae</taxon>
        <taxon>Arctiinae</taxon>
        <taxon>Arctium</taxon>
    </lineage>
</organism>
<proteinExistence type="predicted"/>
<gene>
    <name evidence="1" type="ORF">L6452_02016</name>
</gene>
<comment type="caution">
    <text evidence="1">The sequence shown here is derived from an EMBL/GenBank/DDBJ whole genome shotgun (WGS) entry which is preliminary data.</text>
</comment>
<sequence length="1019" mass="114676">MLHALNRRRRWHNVRKVLPNKRQGSGKHIIDGGTGEPAANTGQPSEVRGRHKKNKSDEQSGDESSTGSSKASKKFRIRSLISEEMLKRKGKQHQRRSPSPTKKQSKPMNHSENRSESGKNEKPSTQSNGETSPSTIKKRKCDICAAMLTVSYLRQKALANEQQKKAVDEENIDKKQQKFANHHQSASLEMKQPSNARFHSNVPLNPWIGPSKSFAFRSTKRRDFEIEELKRKLRECKDIETAKEKFILPLNQWKDTGSPKPMLTRPESFKSPTTTSQKENKPTNHQSKSLKQKIGYVIKDSRKEKKRILMDAVFHKIPYGRRSSKDGKKFNLNKMKSSSTGSNKIDPASAEKAAGLKKTSSSTEAMSKYRWLLNHTPATRDEKCHSCDHKPKLCVADAHCLGGNTERKTLKRVRSLPSISPFDFTNNPEFPVKTQHLRIASAMLDDQKTADHFLLAEKRNGSAAAIESITKGSKFVEKETVDASTKVATLSTSDHLENFNQQKESSGATESAAKATILVDKVEAVDENLEVALSTPDHQEKINHEDESRAAIKSAAKENKLADKDEAVNQSINVGGLDDTSDHQEKNHQQNESPKYETKLVEKDSAVNEYLGAGLNTSNHQEEVDHKKESGADIGSITTESSVVVDIDKSFNEILGMFKVASDEKVKLERKNEPSVAMGSTTKNTTVDKDKIVDKSLENSQNTLDHQEETMTTLTSGAEVECSMQDSTTKFSSMEDSVMQDSLMLDSVLDSSSLIGLPNSSPLSTFEDFSDDYEQYRFSINDQPSTHQPSIEKQPIDEQNLLSTDDKRPINDKPVKMSATNVQKIVKGFLHLDLESVKDNAEFHYVKELLERSGFLENQLLGEWYASYQPIDPSLFAEVETSFLQTKNLEELESLKDDEAAQKIINDHHLLLFDLINEALLEVYNKTFTYCPHPLTYCSKIRPMPVGSRVLEEVWDFVNMYLSLKPNRQPSLYDAVSRDLEKGDGWMNLQPDAELVGIELEEMLADDLLDELVFDDLLM</sequence>
<dbReference type="Proteomes" id="UP001055879">
    <property type="component" value="Linkage Group LG01"/>
</dbReference>
<evidence type="ECO:0000313" key="2">
    <source>
        <dbReference type="Proteomes" id="UP001055879"/>
    </source>
</evidence>
<reference evidence="2" key="1">
    <citation type="journal article" date="2022" name="Mol. Ecol. Resour.">
        <title>The genomes of chicory, endive, great burdock and yacon provide insights into Asteraceae palaeo-polyploidization history and plant inulin production.</title>
        <authorList>
            <person name="Fan W."/>
            <person name="Wang S."/>
            <person name="Wang H."/>
            <person name="Wang A."/>
            <person name="Jiang F."/>
            <person name="Liu H."/>
            <person name="Zhao H."/>
            <person name="Xu D."/>
            <person name="Zhang Y."/>
        </authorList>
    </citation>
    <scope>NUCLEOTIDE SEQUENCE [LARGE SCALE GENOMIC DNA]</scope>
    <source>
        <strain evidence="2">cv. Niubang</strain>
    </source>
</reference>
<keyword evidence="2" id="KW-1185">Reference proteome</keyword>
<protein>
    <submittedName>
        <fullName evidence="1">Uncharacterized protein</fullName>
    </submittedName>
</protein>
<reference evidence="1 2" key="2">
    <citation type="journal article" date="2022" name="Mol. Ecol. Resour.">
        <title>The genomes of chicory, endive, great burdock and yacon provide insights into Asteraceae paleo-polyploidization history and plant inulin production.</title>
        <authorList>
            <person name="Fan W."/>
            <person name="Wang S."/>
            <person name="Wang H."/>
            <person name="Wang A."/>
            <person name="Jiang F."/>
            <person name="Liu H."/>
            <person name="Zhao H."/>
            <person name="Xu D."/>
            <person name="Zhang Y."/>
        </authorList>
    </citation>
    <scope>NUCLEOTIDE SEQUENCE [LARGE SCALE GENOMIC DNA]</scope>
    <source>
        <strain evidence="2">cv. Niubang</strain>
    </source>
</reference>